<evidence type="ECO:0000313" key="12">
    <source>
        <dbReference type="EMBL" id="KAK4183662.1"/>
    </source>
</evidence>
<comment type="caution">
    <text evidence="12">The sequence shown here is derived from an EMBL/GenBank/DDBJ whole genome shotgun (WGS) entry which is preliminary data.</text>
</comment>
<feature type="transmembrane region" description="Helical" evidence="11">
    <location>
        <begin position="280"/>
        <end position="300"/>
    </location>
</feature>
<feature type="transmembrane region" description="Helical" evidence="11">
    <location>
        <begin position="99"/>
        <end position="118"/>
    </location>
</feature>
<gene>
    <name evidence="12" type="ORF">QBC35DRAFT_507598</name>
</gene>
<dbReference type="PANTHER" id="PTHR11048">
    <property type="entry name" value="PRENYLTRANSFERASES"/>
    <property type="match status" value="1"/>
</dbReference>
<accession>A0AAN6WNX9</accession>
<dbReference type="FunFam" id="1.20.120.1780:FF:000001">
    <property type="entry name" value="4-hydroxybenzoate octaprenyltransferase"/>
    <property type="match status" value="1"/>
</dbReference>
<feature type="region of interest" description="Disordered" evidence="10">
    <location>
        <begin position="1"/>
        <end position="20"/>
    </location>
</feature>
<organism evidence="12 13">
    <name type="scientific">Podospora australis</name>
    <dbReference type="NCBI Taxonomy" id="1536484"/>
    <lineage>
        <taxon>Eukaryota</taxon>
        <taxon>Fungi</taxon>
        <taxon>Dikarya</taxon>
        <taxon>Ascomycota</taxon>
        <taxon>Pezizomycotina</taxon>
        <taxon>Sordariomycetes</taxon>
        <taxon>Sordariomycetidae</taxon>
        <taxon>Sordariales</taxon>
        <taxon>Podosporaceae</taxon>
        <taxon>Podospora</taxon>
    </lineage>
</organism>
<evidence type="ECO:0000256" key="1">
    <source>
        <dbReference type="ARBA" id="ARBA00001946"/>
    </source>
</evidence>
<protein>
    <recommendedName>
        <fullName evidence="9">Diterpenoid pyrone biosynthesis cluster protein C</fullName>
    </recommendedName>
</protein>
<dbReference type="InterPro" id="IPR044878">
    <property type="entry name" value="UbiA_sf"/>
</dbReference>
<keyword evidence="7 11" id="KW-1133">Transmembrane helix</keyword>
<dbReference type="Proteomes" id="UP001302126">
    <property type="component" value="Unassembled WGS sequence"/>
</dbReference>
<dbReference type="GO" id="GO:0005743">
    <property type="term" value="C:mitochondrial inner membrane"/>
    <property type="evidence" value="ECO:0007669"/>
    <property type="project" value="TreeGrafter"/>
</dbReference>
<name>A0AAN6WNX9_9PEZI</name>
<sequence length="385" mass="42450">MSRRRESPASSNANGALEKGSNELQDKHNKIINNFPHLPPYRNPTTGFLSYLPLPVVPYAQLMRLDKPAGLYAIYLPHIIGIVYAACVSPSSTPLSPLLLLRLAALFVPFNILLRGWACTWNDTLDADFDCLVARCRHRPVARGAVSTAQAHTFTAIQLFLFLLLQYYCFPGPSHLYTLTSLVIYGIYPFLKRFTHYPQLVLGLGIGWSILFSSAVLLGDDMGRQAVYELNASKASLALAASVTIWTVIYDTVYAHQDIADDTKAGVKGMAVKLGERTKILATGLTVIMGVLLVLCGIWSEEIWSETERVQENKLGGVYFAGTVGGVMAAMGNYLYDVDLKNPASCGAWFQKQAWLVGGGYLAGLLGEYILQLQAAGWEYRWTWP</sequence>
<dbReference type="InterPro" id="IPR039653">
    <property type="entry name" value="Prenyltransferase"/>
</dbReference>
<reference evidence="12" key="2">
    <citation type="submission" date="2023-05" db="EMBL/GenBank/DDBJ databases">
        <authorList>
            <consortium name="Lawrence Berkeley National Laboratory"/>
            <person name="Steindorff A."/>
            <person name="Hensen N."/>
            <person name="Bonometti L."/>
            <person name="Westerberg I."/>
            <person name="Brannstrom I.O."/>
            <person name="Guillou S."/>
            <person name="Cros-Aarteil S."/>
            <person name="Calhoun S."/>
            <person name="Haridas S."/>
            <person name="Kuo A."/>
            <person name="Mondo S."/>
            <person name="Pangilinan J."/>
            <person name="Riley R."/>
            <person name="Labutti K."/>
            <person name="Andreopoulos B."/>
            <person name="Lipzen A."/>
            <person name="Chen C."/>
            <person name="Yanf M."/>
            <person name="Daum C."/>
            <person name="Ng V."/>
            <person name="Clum A."/>
            <person name="Ohm R."/>
            <person name="Martin F."/>
            <person name="Silar P."/>
            <person name="Natvig D."/>
            <person name="Lalanne C."/>
            <person name="Gautier V."/>
            <person name="Ament-Velasquez S.L."/>
            <person name="Kruys A."/>
            <person name="Hutchinson M.I."/>
            <person name="Powell A.J."/>
            <person name="Barry K."/>
            <person name="Miller A.N."/>
            <person name="Grigoriev I.V."/>
            <person name="Debuchy R."/>
            <person name="Gladieux P."/>
            <person name="Thoren M.H."/>
            <person name="Johannesson H."/>
        </authorList>
    </citation>
    <scope>NUCLEOTIDE SEQUENCE</scope>
    <source>
        <strain evidence="12">PSN309</strain>
    </source>
</reference>
<dbReference type="FunFam" id="1.10.357.140:FF:000008">
    <property type="entry name" value="4-hydroxybenzoate octaprenyltransferase"/>
    <property type="match status" value="1"/>
</dbReference>
<feature type="transmembrane region" description="Helical" evidence="11">
    <location>
        <begin position="69"/>
        <end position="87"/>
    </location>
</feature>
<keyword evidence="5" id="KW-0808">Transferase</keyword>
<comment type="similarity">
    <text evidence="4">Belongs to the UbiA prenyltransferase family.</text>
</comment>
<proteinExistence type="inferred from homology"/>
<evidence type="ECO:0000256" key="9">
    <source>
        <dbReference type="ARBA" id="ARBA00075214"/>
    </source>
</evidence>
<evidence type="ECO:0000256" key="10">
    <source>
        <dbReference type="SAM" id="MobiDB-lite"/>
    </source>
</evidence>
<comment type="subcellular location">
    <subcellularLocation>
        <location evidence="2">Membrane</location>
        <topology evidence="2">Multi-pass membrane protein</topology>
    </subcellularLocation>
</comment>
<keyword evidence="13" id="KW-1185">Reference proteome</keyword>
<evidence type="ECO:0000256" key="3">
    <source>
        <dbReference type="ARBA" id="ARBA00004721"/>
    </source>
</evidence>
<evidence type="ECO:0000256" key="8">
    <source>
        <dbReference type="ARBA" id="ARBA00023136"/>
    </source>
</evidence>
<evidence type="ECO:0000256" key="6">
    <source>
        <dbReference type="ARBA" id="ARBA00022692"/>
    </source>
</evidence>
<evidence type="ECO:0000256" key="7">
    <source>
        <dbReference type="ARBA" id="ARBA00022989"/>
    </source>
</evidence>
<feature type="transmembrane region" description="Helical" evidence="11">
    <location>
        <begin position="197"/>
        <end position="218"/>
    </location>
</feature>
<reference evidence="12" key="1">
    <citation type="journal article" date="2023" name="Mol. Phylogenet. Evol.">
        <title>Genome-scale phylogeny and comparative genomics of the fungal order Sordariales.</title>
        <authorList>
            <person name="Hensen N."/>
            <person name="Bonometti L."/>
            <person name="Westerberg I."/>
            <person name="Brannstrom I.O."/>
            <person name="Guillou S."/>
            <person name="Cros-Aarteil S."/>
            <person name="Calhoun S."/>
            <person name="Haridas S."/>
            <person name="Kuo A."/>
            <person name="Mondo S."/>
            <person name="Pangilinan J."/>
            <person name="Riley R."/>
            <person name="LaButti K."/>
            <person name="Andreopoulos B."/>
            <person name="Lipzen A."/>
            <person name="Chen C."/>
            <person name="Yan M."/>
            <person name="Daum C."/>
            <person name="Ng V."/>
            <person name="Clum A."/>
            <person name="Steindorff A."/>
            <person name="Ohm R.A."/>
            <person name="Martin F."/>
            <person name="Silar P."/>
            <person name="Natvig D.O."/>
            <person name="Lalanne C."/>
            <person name="Gautier V."/>
            <person name="Ament-Velasquez S.L."/>
            <person name="Kruys A."/>
            <person name="Hutchinson M.I."/>
            <person name="Powell A.J."/>
            <person name="Barry K."/>
            <person name="Miller A.N."/>
            <person name="Grigoriev I.V."/>
            <person name="Debuchy R."/>
            <person name="Gladieux P."/>
            <person name="Hiltunen Thoren M."/>
            <person name="Johannesson H."/>
        </authorList>
    </citation>
    <scope>NUCLEOTIDE SEQUENCE</scope>
    <source>
        <strain evidence="12">PSN309</strain>
    </source>
</reference>
<keyword evidence="6 11" id="KW-0812">Transmembrane</keyword>
<dbReference type="GO" id="GO:0008412">
    <property type="term" value="F:4-hydroxybenzoate polyprenyltransferase activity"/>
    <property type="evidence" value="ECO:0007669"/>
    <property type="project" value="TreeGrafter"/>
</dbReference>
<dbReference type="EMBL" id="MU864532">
    <property type="protein sequence ID" value="KAK4183662.1"/>
    <property type="molecule type" value="Genomic_DNA"/>
</dbReference>
<keyword evidence="8 11" id="KW-0472">Membrane</keyword>
<dbReference type="PANTHER" id="PTHR11048:SF39">
    <property type="entry name" value="POLYPRENYL TRANSFERASE AUSN"/>
    <property type="match status" value="1"/>
</dbReference>
<dbReference type="Gene3D" id="1.10.357.140">
    <property type="entry name" value="UbiA prenyltransferase"/>
    <property type="match status" value="1"/>
</dbReference>
<evidence type="ECO:0000256" key="5">
    <source>
        <dbReference type="ARBA" id="ARBA00022679"/>
    </source>
</evidence>
<evidence type="ECO:0000313" key="13">
    <source>
        <dbReference type="Proteomes" id="UP001302126"/>
    </source>
</evidence>
<evidence type="ECO:0000256" key="2">
    <source>
        <dbReference type="ARBA" id="ARBA00004141"/>
    </source>
</evidence>
<evidence type="ECO:0000256" key="11">
    <source>
        <dbReference type="SAM" id="Phobius"/>
    </source>
</evidence>
<evidence type="ECO:0000256" key="4">
    <source>
        <dbReference type="ARBA" id="ARBA00005985"/>
    </source>
</evidence>
<dbReference type="AlphaFoldDB" id="A0AAN6WNX9"/>
<comment type="cofactor">
    <cofactor evidence="1">
        <name>Mg(2+)</name>
        <dbReference type="ChEBI" id="CHEBI:18420"/>
    </cofactor>
</comment>
<dbReference type="CDD" id="cd13959">
    <property type="entry name" value="PT_UbiA_COQ2"/>
    <property type="match status" value="1"/>
</dbReference>
<dbReference type="Pfam" id="PF01040">
    <property type="entry name" value="UbiA"/>
    <property type="match status" value="1"/>
</dbReference>
<dbReference type="InterPro" id="IPR000537">
    <property type="entry name" value="UbiA_prenyltransferase"/>
</dbReference>
<dbReference type="Gene3D" id="1.20.120.1780">
    <property type="entry name" value="UbiA prenyltransferase"/>
    <property type="match status" value="1"/>
</dbReference>
<feature type="transmembrane region" description="Helical" evidence="11">
    <location>
        <begin position="316"/>
        <end position="336"/>
    </location>
</feature>
<dbReference type="GO" id="GO:0006744">
    <property type="term" value="P:ubiquinone biosynthetic process"/>
    <property type="evidence" value="ECO:0007669"/>
    <property type="project" value="TreeGrafter"/>
</dbReference>
<comment type="pathway">
    <text evidence="3">Secondary metabolite biosynthesis; terpenoid biosynthesis.</text>
</comment>